<evidence type="ECO:0000256" key="1">
    <source>
        <dbReference type="ARBA" id="ARBA00023002"/>
    </source>
</evidence>
<dbReference type="PANTHER" id="PTHR43818">
    <property type="entry name" value="BCDNA.GH03377"/>
    <property type="match status" value="1"/>
</dbReference>
<dbReference type="AlphaFoldDB" id="A0A2H5XDH6"/>
<feature type="domain" description="GFO/IDH/MocA-like oxidoreductase" evidence="3">
    <location>
        <begin position="133"/>
        <end position="259"/>
    </location>
</feature>
<name>A0A2H5XDH6_9BACT</name>
<dbReference type="PANTHER" id="PTHR43818:SF11">
    <property type="entry name" value="BCDNA.GH03377"/>
    <property type="match status" value="1"/>
</dbReference>
<accession>A0A2H5XDH6</accession>
<dbReference type="EC" id="1.1.1.292" evidence="4"/>
<sequence length="338" mass="36964">MAERIRVALIGCGGISQAHARGYLQSPDLFEVVACCDERKELAEERAQQLGATVVATDYRQVLARDDVDAVDICLPHHLHAEVAIAAAEAGKHVLVEKPIANTLDDADAMIAAARKAGVILMVAHNERYMPVYRKAKELVEQGILGRLFLARADHNQFVRVNDRHWLWRKATAGGGVLIGSGIHRVDILRWIVGDIVRVWHRQTLVPERFSDEVEAASVTIFEFADGAIGELTCTWTAYAAPTAPWYELLWLYGTDGSLHNVGGLFVASEKLPEGQGKFVQIPLPNEDSFVNEIRHFGECVRDGKTPLTSGEEGRKSLAVVIAAYQAAQTGEGVSVPA</sequence>
<dbReference type="GO" id="GO:0000166">
    <property type="term" value="F:nucleotide binding"/>
    <property type="evidence" value="ECO:0007669"/>
    <property type="project" value="InterPro"/>
</dbReference>
<protein>
    <submittedName>
        <fullName evidence="4">1,5-anhydro-D-fructose reductase</fullName>
        <ecNumber evidence="4">1.1.1.292</ecNumber>
    </submittedName>
</protein>
<dbReference type="Pfam" id="PF22725">
    <property type="entry name" value="GFO_IDH_MocA_C3"/>
    <property type="match status" value="1"/>
</dbReference>
<dbReference type="Gene3D" id="3.40.50.720">
    <property type="entry name" value="NAD(P)-binding Rossmann-like Domain"/>
    <property type="match status" value="1"/>
</dbReference>
<gene>
    <name evidence="4" type="primary">afr_7</name>
    <name evidence="4" type="ORF">HRbin17_01754</name>
</gene>
<organism evidence="4 5">
    <name type="scientific">Candidatus Fervidibacter japonicus</name>
    <dbReference type="NCBI Taxonomy" id="2035412"/>
    <lineage>
        <taxon>Bacteria</taxon>
        <taxon>Candidatus Fervidibacterota</taxon>
        <taxon>Candidatus Fervidibacter</taxon>
    </lineage>
</organism>
<dbReference type="GO" id="GO:0033712">
    <property type="term" value="F:1,5-anhydro-D-fructose reductase (1,5-anhydro-D-mannitol-forming) activity"/>
    <property type="evidence" value="ECO:0007669"/>
    <property type="project" value="UniProtKB-EC"/>
</dbReference>
<comment type="caution">
    <text evidence="4">The sequence shown here is derived from an EMBL/GenBank/DDBJ whole genome shotgun (WGS) entry which is preliminary data.</text>
</comment>
<evidence type="ECO:0000313" key="4">
    <source>
        <dbReference type="EMBL" id="GBC99232.1"/>
    </source>
</evidence>
<dbReference type="SUPFAM" id="SSF55347">
    <property type="entry name" value="Glyceraldehyde-3-phosphate dehydrogenase-like, C-terminal domain"/>
    <property type="match status" value="1"/>
</dbReference>
<dbReference type="Proteomes" id="UP000236173">
    <property type="component" value="Unassembled WGS sequence"/>
</dbReference>
<evidence type="ECO:0000259" key="3">
    <source>
        <dbReference type="Pfam" id="PF22725"/>
    </source>
</evidence>
<reference evidence="5" key="1">
    <citation type="submission" date="2017-09" db="EMBL/GenBank/DDBJ databases">
        <title>Metaegenomics of thermophilic ammonia-oxidizing enrichment culture.</title>
        <authorList>
            <person name="Kato S."/>
            <person name="Suzuki K."/>
        </authorList>
    </citation>
    <scope>NUCLEOTIDE SEQUENCE [LARGE SCALE GENOMIC DNA]</scope>
</reference>
<evidence type="ECO:0000313" key="5">
    <source>
        <dbReference type="Proteomes" id="UP000236173"/>
    </source>
</evidence>
<keyword evidence="1 4" id="KW-0560">Oxidoreductase</keyword>
<dbReference type="InterPro" id="IPR050463">
    <property type="entry name" value="Gfo/Idh/MocA_oxidrdct_glycsds"/>
</dbReference>
<dbReference type="Pfam" id="PF01408">
    <property type="entry name" value="GFO_IDH_MocA"/>
    <property type="match status" value="1"/>
</dbReference>
<evidence type="ECO:0000259" key="2">
    <source>
        <dbReference type="Pfam" id="PF01408"/>
    </source>
</evidence>
<dbReference type="SUPFAM" id="SSF51735">
    <property type="entry name" value="NAD(P)-binding Rossmann-fold domains"/>
    <property type="match status" value="1"/>
</dbReference>
<dbReference type="InterPro" id="IPR000683">
    <property type="entry name" value="Gfo/Idh/MocA-like_OxRdtase_N"/>
</dbReference>
<dbReference type="InterPro" id="IPR055170">
    <property type="entry name" value="GFO_IDH_MocA-like_dom"/>
</dbReference>
<dbReference type="InterPro" id="IPR036291">
    <property type="entry name" value="NAD(P)-bd_dom_sf"/>
</dbReference>
<dbReference type="EMBL" id="BEHT01000023">
    <property type="protein sequence ID" value="GBC99232.1"/>
    <property type="molecule type" value="Genomic_DNA"/>
</dbReference>
<proteinExistence type="predicted"/>
<feature type="domain" description="Gfo/Idh/MocA-like oxidoreductase N-terminal" evidence="2">
    <location>
        <begin position="5"/>
        <end position="125"/>
    </location>
</feature>
<dbReference type="Gene3D" id="3.30.360.10">
    <property type="entry name" value="Dihydrodipicolinate Reductase, domain 2"/>
    <property type="match status" value="1"/>
</dbReference>